<proteinExistence type="predicted"/>
<name>A0A6G1H3K8_9PEZI</name>
<organism evidence="2 3">
    <name type="scientific">Aulographum hederae CBS 113979</name>
    <dbReference type="NCBI Taxonomy" id="1176131"/>
    <lineage>
        <taxon>Eukaryota</taxon>
        <taxon>Fungi</taxon>
        <taxon>Dikarya</taxon>
        <taxon>Ascomycota</taxon>
        <taxon>Pezizomycotina</taxon>
        <taxon>Dothideomycetes</taxon>
        <taxon>Pleosporomycetidae</taxon>
        <taxon>Aulographales</taxon>
        <taxon>Aulographaceae</taxon>
    </lineage>
</organism>
<keyword evidence="3" id="KW-1185">Reference proteome</keyword>
<dbReference type="Proteomes" id="UP000800041">
    <property type="component" value="Unassembled WGS sequence"/>
</dbReference>
<sequence length="70" mass="7480">MFKLRIFRSNAILAVVVAEVRPVGISNVNPQSPLTPNSSQGLVAKVLICLQQTAGETPKVLVVPPMQLEA</sequence>
<dbReference type="AlphaFoldDB" id="A0A6G1H3K8"/>
<protein>
    <recommendedName>
        <fullName evidence="4">Secreted protein</fullName>
    </recommendedName>
</protein>
<dbReference type="EMBL" id="ML977152">
    <property type="protein sequence ID" value="KAF1987548.1"/>
    <property type="molecule type" value="Genomic_DNA"/>
</dbReference>
<feature type="chain" id="PRO_5026116471" description="Secreted protein" evidence="1">
    <location>
        <begin position="19"/>
        <end position="70"/>
    </location>
</feature>
<feature type="signal peptide" evidence="1">
    <location>
        <begin position="1"/>
        <end position="18"/>
    </location>
</feature>
<evidence type="ECO:0000313" key="3">
    <source>
        <dbReference type="Proteomes" id="UP000800041"/>
    </source>
</evidence>
<keyword evidence="1" id="KW-0732">Signal</keyword>
<gene>
    <name evidence="2" type="ORF">K402DRAFT_392806</name>
</gene>
<accession>A0A6G1H3K8</accession>
<evidence type="ECO:0000256" key="1">
    <source>
        <dbReference type="SAM" id="SignalP"/>
    </source>
</evidence>
<evidence type="ECO:0008006" key="4">
    <source>
        <dbReference type="Google" id="ProtNLM"/>
    </source>
</evidence>
<reference evidence="2" key="1">
    <citation type="journal article" date="2020" name="Stud. Mycol.">
        <title>101 Dothideomycetes genomes: a test case for predicting lifestyles and emergence of pathogens.</title>
        <authorList>
            <person name="Haridas S."/>
            <person name="Albert R."/>
            <person name="Binder M."/>
            <person name="Bloem J."/>
            <person name="Labutti K."/>
            <person name="Salamov A."/>
            <person name="Andreopoulos B."/>
            <person name="Baker S."/>
            <person name="Barry K."/>
            <person name="Bills G."/>
            <person name="Bluhm B."/>
            <person name="Cannon C."/>
            <person name="Castanera R."/>
            <person name="Culley D."/>
            <person name="Daum C."/>
            <person name="Ezra D."/>
            <person name="Gonzalez J."/>
            <person name="Henrissat B."/>
            <person name="Kuo A."/>
            <person name="Liang C."/>
            <person name="Lipzen A."/>
            <person name="Lutzoni F."/>
            <person name="Magnuson J."/>
            <person name="Mondo S."/>
            <person name="Nolan M."/>
            <person name="Ohm R."/>
            <person name="Pangilinan J."/>
            <person name="Park H.-J."/>
            <person name="Ramirez L."/>
            <person name="Alfaro M."/>
            <person name="Sun H."/>
            <person name="Tritt A."/>
            <person name="Yoshinaga Y."/>
            <person name="Zwiers L.-H."/>
            <person name="Turgeon B."/>
            <person name="Goodwin S."/>
            <person name="Spatafora J."/>
            <person name="Crous P."/>
            <person name="Grigoriev I."/>
        </authorList>
    </citation>
    <scope>NUCLEOTIDE SEQUENCE</scope>
    <source>
        <strain evidence="2">CBS 113979</strain>
    </source>
</reference>
<evidence type="ECO:0000313" key="2">
    <source>
        <dbReference type="EMBL" id="KAF1987548.1"/>
    </source>
</evidence>